<feature type="transmembrane region" description="Helical" evidence="6">
    <location>
        <begin position="121"/>
        <end position="142"/>
    </location>
</feature>
<dbReference type="RefSeq" id="XP_058326576.1">
    <property type="nucleotide sequence ID" value="XM_058478246.1"/>
</dbReference>
<feature type="transmembrane region" description="Helical" evidence="6">
    <location>
        <begin position="48"/>
        <end position="68"/>
    </location>
</feature>
<dbReference type="PANTHER" id="PTHR23112:SF22">
    <property type="entry name" value="G-PROTEIN COUPLED RECEPTOR"/>
    <property type="match status" value="1"/>
</dbReference>
<dbReference type="GeneID" id="83205549"/>
<feature type="region of interest" description="Disordered" evidence="5">
    <location>
        <begin position="393"/>
        <end position="419"/>
    </location>
</feature>
<dbReference type="PANTHER" id="PTHR23112">
    <property type="entry name" value="G PROTEIN-COUPLED RECEPTOR 157-RELATED"/>
    <property type="match status" value="1"/>
</dbReference>
<dbReference type="GO" id="GO:0007166">
    <property type="term" value="P:cell surface receptor signaling pathway"/>
    <property type="evidence" value="ECO:0007669"/>
    <property type="project" value="InterPro"/>
</dbReference>
<reference evidence="8" key="1">
    <citation type="submission" date="2022-11" db="EMBL/GenBank/DDBJ databases">
        <authorList>
            <person name="Petersen C."/>
        </authorList>
    </citation>
    <scope>NUCLEOTIDE SEQUENCE</scope>
    <source>
        <strain evidence="8">IBT 19713</strain>
    </source>
</reference>
<protein>
    <submittedName>
        <fullName evidence="8">G protein coupled receptor family protein</fullName>
    </submittedName>
</protein>
<evidence type="ECO:0000256" key="5">
    <source>
        <dbReference type="SAM" id="MobiDB-lite"/>
    </source>
</evidence>
<evidence type="ECO:0000256" key="6">
    <source>
        <dbReference type="SAM" id="Phobius"/>
    </source>
</evidence>
<dbReference type="AlphaFoldDB" id="A0A9W9NH18"/>
<dbReference type="GO" id="GO:0004930">
    <property type="term" value="F:G protein-coupled receptor activity"/>
    <property type="evidence" value="ECO:0007669"/>
    <property type="project" value="InterPro"/>
</dbReference>
<sequence length="419" mass="47321">MSLPFSPSQNKALVVTERVNSCVSVAAMLFVFLTYWFARGFDKPINRLIYYASFGNLGSNIAALISSAGPLSGTSSGLCQFQAFLVQMFLGVDCYWALFMAINVYLVFFKNYTVEQLKSLDILYLLLAYGLSLIPALVFIFISTAGRGRLYGDAIIWCWISVKWDFMRVVFLYAIVWVAFIAAFVIYGMAARVIYHNRDKLEGYLNPLNETPFGNVVTEIKITHDERPIIEDACPQGVTDITPDGQNYNIQIEADGAKPTDPAMWDVIRVREITKAAAQQAQDQEAWLYARIAFMFFLVLLITWIPTSVNRVYTLVKPNAKNFGLNYASSFVFPLQGFWNSVIYVISSQSACRRLFSEAFGQRRRTAHAVRKASITHGHDIYNSHGKQRLQSISSWGDEPPRDNVELDVRRSGKSEPDT</sequence>
<feature type="transmembrane region" description="Helical" evidence="6">
    <location>
        <begin position="288"/>
        <end position="307"/>
    </location>
</feature>
<keyword evidence="3 6" id="KW-1133">Transmembrane helix</keyword>
<dbReference type="PROSITE" id="PS50261">
    <property type="entry name" value="G_PROTEIN_RECEP_F2_4"/>
    <property type="match status" value="1"/>
</dbReference>
<evidence type="ECO:0000313" key="9">
    <source>
        <dbReference type="Proteomes" id="UP001150941"/>
    </source>
</evidence>
<evidence type="ECO:0000256" key="4">
    <source>
        <dbReference type="ARBA" id="ARBA00023136"/>
    </source>
</evidence>
<proteinExistence type="predicted"/>
<evidence type="ECO:0000259" key="7">
    <source>
        <dbReference type="PROSITE" id="PS50261"/>
    </source>
</evidence>
<keyword evidence="9" id="KW-1185">Reference proteome</keyword>
<dbReference type="SUPFAM" id="SSF81321">
    <property type="entry name" value="Family A G protein-coupled receptor-like"/>
    <property type="match status" value="1"/>
</dbReference>
<feature type="compositionally biased region" description="Basic and acidic residues" evidence="5">
    <location>
        <begin position="399"/>
        <end position="419"/>
    </location>
</feature>
<feature type="transmembrane region" description="Helical" evidence="6">
    <location>
        <begin position="88"/>
        <end position="109"/>
    </location>
</feature>
<dbReference type="InterPro" id="IPR000276">
    <property type="entry name" value="GPCR_Rhodpsn"/>
</dbReference>
<evidence type="ECO:0000256" key="1">
    <source>
        <dbReference type="ARBA" id="ARBA00004141"/>
    </source>
</evidence>
<reference evidence="8" key="2">
    <citation type="journal article" date="2023" name="IMA Fungus">
        <title>Comparative genomic study of the Penicillium genus elucidates a diverse pangenome and 15 lateral gene transfer events.</title>
        <authorList>
            <person name="Petersen C."/>
            <person name="Sorensen T."/>
            <person name="Nielsen M.R."/>
            <person name="Sondergaard T.E."/>
            <person name="Sorensen J.L."/>
            <person name="Fitzpatrick D.A."/>
            <person name="Frisvad J.C."/>
            <person name="Nielsen K.L."/>
        </authorList>
    </citation>
    <scope>NUCLEOTIDE SEQUENCE</scope>
    <source>
        <strain evidence="8">IBT 19713</strain>
    </source>
</reference>
<evidence type="ECO:0000313" key="8">
    <source>
        <dbReference type="EMBL" id="KAJ5219746.1"/>
    </source>
</evidence>
<organism evidence="8 9">
    <name type="scientific">Penicillium chermesinum</name>
    <dbReference type="NCBI Taxonomy" id="63820"/>
    <lineage>
        <taxon>Eukaryota</taxon>
        <taxon>Fungi</taxon>
        <taxon>Dikarya</taxon>
        <taxon>Ascomycota</taxon>
        <taxon>Pezizomycotina</taxon>
        <taxon>Eurotiomycetes</taxon>
        <taxon>Eurotiomycetidae</taxon>
        <taxon>Eurotiales</taxon>
        <taxon>Aspergillaceae</taxon>
        <taxon>Penicillium</taxon>
    </lineage>
</organism>
<keyword evidence="2 6" id="KW-0812">Transmembrane</keyword>
<dbReference type="GO" id="GO:0007189">
    <property type="term" value="P:adenylate cyclase-activating G protein-coupled receptor signaling pathway"/>
    <property type="evidence" value="ECO:0007669"/>
    <property type="project" value="TreeGrafter"/>
</dbReference>
<dbReference type="Proteomes" id="UP001150941">
    <property type="component" value="Unassembled WGS sequence"/>
</dbReference>
<dbReference type="Pfam" id="PF00001">
    <property type="entry name" value="7tm_1"/>
    <property type="match status" value="1"/>
</dbReference>
<dbReference type="EMBL" id="JAPQKS010000007">
    <property type="protein sequence ID" value="KAJ5219746.1"/>
    <property type="molecule type" value="Genomic_DNA"/>
</dbReference>
<feature type="transmembrane region" description="Helical" evidence="6">
    <location>
        <begin position="170"/>
        <end position="190"/>
    </location>
</feature>
<feature type="transmembrane region" description="Helical" evidence="6">
    <location>
        <begin position="327"/>
        <end position="346"/>
    </location>
</feature>
<feature type="transmembrane region" description="Helical" evidence="6">
    <location>
        <begin position="12"/>
        <end position="36"/>
    </location>
</feature>
<evidence type="ECO:0000256" key="3">
    <source>
        <dbReference type="ARBA" id="ARBA00022989"/>
    </source>
</evidence>
<comment type="caution">
    <text evidence="8">The sequence shown here is derived from an EMBL/GenBank/DDBJ whole genome shotgun (WGS) entry which is preliminary data.</text>
</comment>
<comment type="subcellular location">
    <subcellularLocation>
        <location evidence="1">Membrane</location>
        <topology evidence="1">Multi-pass membrane protein</topology>
    </subcellularLocation>
</comment>
<feature type="domain" description="G-protein coupled receptors family 2 profile 2" evidence="7">
    <location>
        <begin position="13"/>
        <end position="348"/>
    </location>
</feature>
<gene>
    <name evidence="8" type="ORF">N7468_008950</name>
</gene>
<dbReference type="OrthoDB" id="18453at2759"/>
<dbReference type="GO" id="GO:0005886">
    <property type="term" value="C:plasma membrane"/>
    <property type="evidence" value="ECO:0007669"/>
    <property type="project" value="TreeGrafter"/>
</dbReference>
<accession>A0A9W9NH18</accession>
<evidence type="ECO:0000256" key="2">
    <source>
        <dbReference type="ARBA" id="ARBA00022692"/>
    </source>
</evidence>
<keyword evidence="8" id="KW-0675">Receptor</keyword>
<dbReference type="InterPro" id="IPR017981">
    <property type="entry name" value="GPCR_2-like_7TM"/>
</dbReference>
<name>A0A9W9NH18_9EURO</name>
<dbReference type="Gene3D" id="1.20.1070.10">
    <property type="entry name" value="Rhodopsin 7-helix transmembrane proteins"/>
    <property type="match status" value="1"/>
</dbReference>
<keyword evidence="4 6" id="KW-0472">Membrane</keyword>